<reference evidence="3 4" key="1">
    <citation type="submission" date="2019-03" db="EMBL/GenBank/DDBJ databases">
        <title>Genomic Encyclopedia of Type Strains, Phase IV (KMG-IV): sequencing the most valuable type-strain genomes for metagenomic binning, comparative biology and taxonomic classification.</title>
        <authorList>
            <person name="Goeker M."/>
        </authorList>
    </citation>
    <scope>NUCLEOTIDE SEQUENCE [LARGE SCALE GENOMIC DNA]</scope>
    <source>
        <strain evidence="3 4">DSM 45775</strain>
    </source>
</reference>
<dbReference type="AlphaFoldDB" id="A0A4R6UZ99"/>
<proteinExistence type="predicted"/>
<dbReference type="EMBL" id="SNYO01000009">
    <property type="protein sequence ID" value="TDQ50955.1"/>
    <property type="molecule type" value="Genomic_DNA"/>
</dbReference>
<evidence type="ECO:0000313" key="3">
    <source>
        <dbReference type="EMBL" id="TDQ50955.1"/>
    </source>
</evidence>
<dbReference type="RefSeq" id="WP_133829012.1">
    <property type="nucleotide sequence ID" value="NZ_BAABHR010000003.1"/>
</dbReference>
<evidence type="ECO:0000256" key="1">
    <source>
        <dbReference type="ARBA" id="ARBA00023239"/>
    </source>
</evidence>
<dbReference type="Gene3D" id="3.20.20.140">
    <property type="entry name" value="Metal-dependent hydrolases"/>
    <property type="match status" value="1"/>
</dbReference>
<keyword evidence="4" id="KW-1185">Reference proteome</keyword>
<dbReference type="InterPro" id="IPR032465">
    <property type="entry name" value="ACMSD"/>
</dbReference>
<feature type="domain" description="Amidohydrolase-related" evidence="2">
    <location>
        <begin position="96"/>
        <end position="305"/>
    </location>
</feature>
<sequence length="306" mass="33393">MIVDFLAGAVPDAEAFALSEAVTQGRLRGYAEHFGGDLAPARTHDEVTARWAAARETARDKAPSEEDFLRMLDEGGIGLAGVYTEAFGSRLGVPTAGNQVVADFVARHPDRVVGFAGIDPWELDAARRVDEAVASGLSGVVLSPFKQQLLPEDPRMARVYGRCEALGVPVLLHTGINWSLDAAYDVGHPRHIDAVARAFPDLTLVCLHAGWPWVEDMMMVTWRHANVYVDLSAHRPRTFARPSSGWEALLRFGNRQLADRVLFASTWTLLGIPPATLADEVRELPLDDAVVEQWLGGNALRLLGRS</sequence>
<evidence type="ECO:0000313" key="4">
    <source>
        <dbReference type="Proteomes" id="UP000295705"/>
    </source>
</evidence>
<accession>A0A4R6UZ99</accession>
<dbReference type="PANTHER" id="PTHR21240:SF19">
    <property type="entry name" value="CATALYTIC_ HYDROLASE"/>
    <property type="match status" value="1"/>
</dbReference>
<protein>
    <recommendedName>
        <fullName evidence="2">Amidohydrolase-related domain-containing protein</fullName>
    </recommendedName>
</protein>
<keyword evidence="1" id="KW-0456">Lyase</keyword>
<evidence type="ECO:0000259" key="2">
    <source>
        <dbReference type="Pfam" id="PF04909"/>
    </source>
</evidence>
<dbReference type="GO" id="GO:0016831">
    <property type="term" value="F:carboxy-lyase activity"/>
    <property type="evidence" value="ECO:0007669"/>
    <property type="project" value="InterPro"/>
</dbReference>
<dbReference type="SUPFAM" id="SSF51556">
    <property type="entry name" value="Metallo-dependent hydrolases"/>
    <property type="match status" value="1"/>
</dbReference>
<dbReference type="InterPro" id="IPR006680">
    <property type="entry name" value="Amidohydro-rel"/>
</dbReference>
<organism evidence="3 4">
    <name type="scientific">Actinomycetospora succinea</name>
    <dbReference type="NCBI Taxonomy" id="663603"/>
    <lineage>
        <taxon>Bacteria</taxon>
        <taxon>Bacillati</taxon>
        <taxon>Actinomycetota</taxon>
        <taxon>Actinomycetes</taxon>
        <taxon>Pseudonocardiales</taxon>
        <taxon>Pseudonocardiaceae</taxon>
        <taxon>Actinomycetospora</taxon>
    </lineage>
</organism>
<dbReference type="Pfam" id="PF04909">
    <property type="entry name" value="Amidohydro_2"/>
    <property type="match status" value="1"/>
</dbReference>
<dbReference type="OrthoDB" id="1407586at2"/>
<dbReference type="PANTHER" id="PTHR21240">
    <property type="entry name" value="2-AMINO-3-CARBOXYLMUCONATE-6-SEMIALDEHYDE DECARBOXYLASE"/>
    <property type="match status" value="1"/>
</dbReference>
<name>A0A4R6UZ99_9PSEU</name>
<comment type="caution">
    <text evidence="3">The sequence shown here is derived from an EMBL/GenBank/DDBJ whole genome shotgun (WGS) entry which is preliminary data.</text>
</comment>
<dbReference type="InterPro" id="IPR032466">
    <property type="entry name" value="Metal_Hydrolase"/>
</dbReference>
<gene>
    <name evidence="3" type="ORF">EV188_109164</name>
</gene>
<dbReference type="GO" id="GO:0016787">
    <property type="term" value="F:hydrolase activity"/>
    <property type="evidence" value="ECO:0007669"/>
    <property type="project" value="InterPro"/>
</dbReference>
<dbReference type="Proteomes" id="UP000295705">
    <property type="component" value="Unassembled WGS sequence"/>
</dbReference>